<feature type="region of interest" description="Disordered" evidence="1">
    <location>
        <begin position="88"/>
        <end position="325"/>
    </location>
</feature>
<evidence type="ECO:0000313" key="3">
    <source>
        <dbReference type="Proteomes" id="UP001388673"/>
    </source>
</evidence>
<reference evidence="2 3" key="1">
    <citation type="journal article" date="2024" name="bioRxiv">
        <title>Comparative genomics of Cryptococcus and Kwoniella reveals pathogenesis evolution and contrasting karyotype dynamics via intercentromeric recombination or chromosome fusion.</title>
        <authorList>
            <person name="Coelho M.A."/>
            <person name="David-Palma M."/>
            <person name="Shea T."/>
            <person name="Bowers K."/>
            <person name="McGinley-Smith S."/>
            <person name="Mohammad A.W."/>
            <person name="Gnirke A."/>
            <person name="Yurkov A.M."/>
            <person name="Nowrousian M."/>
            <person name="Sun S."/>
            <person name="Cuomo C.A."/>
            <person name="Heitman J."/>
        </authorList>
    </citation>
    <scope>NUCLEOTIDE SEQUENCE [LARGE SCALE GENOMIC DNA]</scope>
    <source>
        <strain evidence="2 3">CBS 13917</strain>
    </source>
</reference>
<feature type="compositionally biased region" description="Polar residues" evidence="1">
    <location>
        <begin position="144"/>
        <end position="153"/>
    </location>
</feature>
<sequence>MSTLSSSLRVNSVAKPVSSRVRSLKQRMKDGWYEKHCHFESTWKTWEGIPRLSRRKELKAAHPYYFLLRQMVHPDTAIPIDLPFELPSTPPASTTTRRCRPRVSTPYSPRSSSPRLGPPLKRQRSSTSSSNESDSEVERELPRQTVSRVSSIGPSVDLQPRAMSAAGAGLSPGTALYRPQTDCDSDSDSDIDSDSDSDSDTDTDTDSDTDSDSNSDHEDHGHIKGRGRSHSPKMLPNSIKRFKVTDTKAGSRVKGTSFESLGGNAHTPIPVVDSSDSSTDGESSDEEFEGQTRVDEDGSARPEYRPKQRPKESRITEDDRPSNFEPTVRLGLYPLTHKNPFQDGLVVLEGQLRRAVTYTSTTSVLIGSFNKHNIPLKWYRHEIRDLLNRNPNAIDVVSLRNRANTELKLEILWRSVQGW</sequence>
<evidence type="ECO:0008006" key="4">
    <source>
        <dbReference type="Google" id="ProtNLM"/>
    </source>
</evidence>
<dbReference type="KEGG" id="kne:92184232"/>
<accession>A0AAW0YD47</accession>
<feature type="compositionally biased region" description="Acidic residues" evidence="1">
    <location>
        <begin position="183"/>
        <end position="213"/>
    </location>
</feature>
<evidence type="ECO:0000256" key="1">
    <source>
        <dbReference type="SAM" id="MobiDB-lite"/>
    </source>
</evidence>
<dbReference type="GeneID" id="92184232"/>
<feature type="compositionally biased region" description="Basic and acidic residues" evidence="1">
    <location>
        <begin position="290"/>
        <end position="322"/>
    </location>
</feature>
<proteinExistence type="predicted"/>
<comment type="caution">
    <text evidence="2">The sequence shown here is derived from an EMBL/GenBank/DDBJ whole genome shotgun (WGS) entry which is preliminary data.</text>
</comment>
<dbReference type="EMBL" id="JBCAWK010000015">
    <property type="protein sequence ID" value="KAK8843319.1"/>
    <property type="molecule type" value="Genomic_DNA"/>
</dbReference>
<name>A0AAW0YD47_9TREE</name>
<feature type="compositionally biased region" description="Low complexity" evidence="1">
    <location>
        <begin position="91"/>
        <end position="132"/>
    </location>
</feature>
<keyword evidence="3" id="KW-1185">Reference proteome</keyword>
<protein>
    <recommendedName>
        <fullName evidence="4">Chromo domain-containing protein</fullName>
    </recommendedName>
</protein>
<dbReference type="RefSeq" id="XP_066799267.1">
    <property type="nucleotide sequence ID" value="XM_066950052.1"/>
</dbReference>
<organism evidence="2 3">
    <name type="scientific">Kwoniella newhampshirensis</name>
    <dbReference type="NCBI Taxonomy" id="1651941"/>
    <lineage>
        <taxon>Eukaryota</taxon>
        <taxon>Fungi</taxon>
        <taxon>Dikarya</taxon>
        <taxon>Basidiomycota</taxon>
        <taxon>Agaricomycotina</taxon>
        <taxon>Tremellomycetes</taxon>
        <taxon>Tremellales</taxon>
        <taxon>Cryptococcaceae</taxon>
        <taxon>Kwoniella</taxon>
    </lineage>
</organism>
<gene>
    <name evidence="2" type="ORF">IAR55_006974</name>
</gene>
<dbReference type="Proteomes" id="UP001388673">
    <property type="component" value="Unassembled WGS sequence"/>
</dbReference>
<dbReference type="AlphaFoldDB" id="A0AAW0YD47"/>
<evidence type="ECO:0000313" key="2">
    <source>
        <dbReference type="EMBL" id="KAK8843319.1"/>
    </source>
</evidence>